<reference evidence="1 2" key="1">
    <citation type="journal article" date="2023" name="Commun. Biol.">
        <title>Genome analysis of Parmales, the sister group of diatoms, reveals the evolutionary specialization of diatoms from phago-mixotrophs to photoautotrophs.</title>
        <authorList>
            <person name="Ban H."/>
            <person name="Sato S."/>
            <person name="Yoshikawa S."/>
            <person name="Yamada K."/>
            <person name="Nakamura Y."/>
            <person name="Ichinomiya M."/>
            <person name="Sato N."/>
            <person name="Blanc-Mathieu R."/>
            <person name="Endo H."/>
            <person name="Kuwata A."/>
            <person name="Ogata H."/>
        </authorList>
    </citation>
    <scope>NUCLEOTIDE SEQUENCE [LARGE SCALE GENOMIC DNA]</scope>
</reference>
<evidence type="ECO:0000313" key="2">
    <source>
        <dbReference type="Proteomes" id="UP001165060"/>
    </source>
</evidence>
<protein>
    <submittedName>
        <fullName evidence="1">Uncharacterized protein</fullName>
    </submittedName>
</protein>
<sequence length="408" mass="45357">MAQVLDEPPVAAEKVQINLAATPAATPLPGGVPPLSSLKDEYSALYSTYSHFCDKPRGSPGDGTNLPYFDAEELAKLSPQNPPVDHFLASNNVEHGEFVTSFCCCNGEPYGPVKIPKDVEAAPGSQPPSLAETVYGFADDGLHHGVSSCDELLHEDSSGGELMKFFNTFNSKPLWKMTVSGSHSVRTVHHGTDDDNNPTTTERYSTREDFKHEVDVSHFISPFGLITTDNDMTVEKTIQDFLKDSNGLKNIRMNKEVNFDFEHLRCMVHGYIRSLGYIGNISVALSIGNFQTIAYKKNCWTSLYSHCLARFFLCYLPLCIPLYIMARIQQQHRKHIKSYFRVDAHPLQVLESIKPELEAVKMASVTKWTVSNRFPHIWNGKEGFDSGWVIAIGADPLRGGIVTELTPD</sequence>
<accession>A0ABQ6MGS1</accession>
<gene>
    <name evidence="1" type="ORF">TeGR_g5462</name>
</gene>
<dbReference type="PANTHER" id="PTHR37848:SF1">
    <property type="entry name" value="SUN DOMAIN-CONTAINING PROTEIN"/>
    <property type="match status" value="1"/>
</dbReference>
<dbReference type="Proteomes" id="UP001165060">
    <property type="component" value="Unassembled WGS sequence"/>
</dbReference>
<organism evidence="1 2">
    <name type="scientific">Tetraparma gracilis</name>
    <dbReference type="NCBI Taxonomy" id="2962635"/>
    <lineage>
        <taxon>Eukaryota</taxon>
        <taxon>Sar</taxon>
        <taxon>Stramenopiles</taxon>
        <taxon>Ochrophyta</taxon>
        <taxon>Bolidophyceae</taxon>
        <taxon>Parmales</taxon>
        <taxon>Triparmaceae</taxon>
        <taxon>Tetraparma</taxon>
    </lineage>
</organism>
<keyword evidence="2" id="KW-1185">Reference proteome</keyword>
<evidence type="ECO:0000313" key="1">
    <source>
        <dbReference type="EMBL" id="GMI25942.1"/>
    </source>
</evidence>
<proteinExistence type="predicted"/>
<name>A0ABQ6MGS1_9STRA</name>
<dbReference type="EMBL" id="BRYB01002821">
    <property type="protein sequence ID" value="GMI25942.1"/>
    <property type="molecule type" value="Genomic_DNA"/>
</dbReference>
<dbReference type="PANTHER" id="PTHR37848">
    <property type="entry name" value="EXPRESSED PROTEIN"/>
    <property type="match status" value="1"/>
</dbReference>
<comment type="caution">
    <text evidence="1">The sequence shown here is derived from an EMBL/GenBank/DDBJ whole genome shotgun (WGS) entry which is preliminary data.</text>
</comment>